<dbReference type="Pfam" id="PF13185">
    <property type="entry name" value="GAF_2"/>
    <property type="match status" value="1"/>
</dbReference>
<dbReference type="NCBIfam" id="TIGR00254">
    <property type="entry name" value="GGDEF"/>
    <property type="match status" value="1"/>
</dbReference>
<sequence>MDIGPNIDNSAQQPQQDGYHESRLERYSTILNMVLQGLPLGEMLNALVLLIEAQKIGTKASVLLLSEDGKRLLSGAAPNLPDAYNQAINGLEIGPEIGSCGAAAFLGERVIVDDMDTHPNWLQYKEILIDCGLKACWSEPIKDSENKVLGTFGMYYDTQKTPTEQDLILIQEAARLASLAIERSRGMHVQRLSSKIFNSLPLALVITSEDNSVLSANPVFKSLTSTYYANLKLFDVQRFLSHSPKELVDDLFEHLSRGHAWHGELRGLRTDNDIIDISLTVAVIRDSFTQQNCFAWLINDISSRKNAEQTINFQTNYDQLTGLANRKYLFQSLQVMVESNDIHHEGEHAFNLILIDIDHFKQINDTLGHDKGDLVLKLIAKRLVSAIPENVLLSRIAADEFALVLPGKMTTESLVDMVNEVTAVLDNPFSVGGQHLKLTISAGIARYPEDANKVEQILNCATQAMYNAKSRGRDGFQFFNQQIQKDAERNAELHLHLKSAISRKEFALYYQPIVNPNTGKIVKAEVLLRWQYNGQFISPDEFIPIAEESGFIVHIGEWVRTEALTALKQLQRKKLAVPLAINVSTIEFWTDDLQQRFLTYFDNKQAELGQEKLPYHLLTLEITESLMMKQQDSVSQLLIELRRRGMQISVDDFGTGYSSLSYLANFPVDQVKIDKSFIQKISSGTRHEALIEAIVSMSRALDLTIVAEGVETQNELDFIKQQDIEAVQGYFFYKPMSEEAFFELLAKQAQLN</sequence>
<dbReference type="InterPro" id="IPR029787">
    <property type="entry name" value="Nucleotide_cyclase"/>
</dbReference>
<dbReference type="PROSITE" id="PS50887">
    <property type="entry name" value="GGDEF"/>
    <property type="match status" value="1"/>
</dbReference>
<dbReference type="SMART" id="SM00065">
    <property type="entry name" value="GAF"/>
    <property type="match status" value="1"/>
</dbReference>
<dbReference type="InterPro" id="IPR001633">
    <property type="entry name" value="EAL_dom"/>
</dbReference>
<protein>
    <submittedName>
        <fullName evidence="3">GGDEF domain-containing protein</fullName>
    </submittedName>
</protein>
<organism evidence="3 4">
    <name type="scientific">Shewanella algicola</name>
    <dbReference type="NCBI Taxonomy" id="640633"/>
    <lineage>
        <taxon>Bacteria</taxon>
        <taxon>Pseudomonadati</taxon>
        <taxon>Pseudomonadota</taxon>
        <taxon>Gammaproteobacteria</taxon>
        <taxon>Alteromonadales</taxon>
        <taxon>Shewanellaceae</taxon>
        <taxon>Shewanella</taxon>
    </lineage>
</organism>
<dbReference type="SMART" id="SM00267">
    <property type="entry name" value="GGDEF"/>
    <property type="match status" value="1"/>
</dbReference>
<proteinExistence type="predicted"/>
<dbReference type="InterPro" id="IPR052155">
    <property type="entry name" value="Biofilm_reg_signaling"/>
</dbReference>
<evidence type="ECO:0000313" key="4">
    <source>
        <dbReference type="Proteomes" id="UP001139408"/>
    </source>
</evidence>
<dbReference type="PROSITE" id="PS50883">
    <property type="entry name" value="EAL"/>
    <property type="match status" value="1"/>
</dbReference>
<dbReference type="SMART" id="SM00052">
    <property type="entry name" value="EAL"/>
    <property type="match status" value="1"/>
</dbReference>
<dbReference type="Gene3D" id="3.20.20.450">
    <property type="entry name" value="EAL domain"/>
    <property type="match status" value="1"/>
</dbReference>
<dbReference type="SUPFAM" id="SSF55073">
    <property type="entry name" value="Nucleotide cyclase"/>
    <property type="match status" value="1"/>
</dbReference>
<dbReference type="Pfam" id="PF00563">
    <property type="entry name" value="EAL"/>
    <property type="match status" value="1"/>
</dbReference>
<dbReference type="RefSeq" id="WP_188923812.1">
    <property type="nucleotide sequence ID" value="NZ_BMQI01000003.1"/>
</dbReference>
<feature type="domain" description="EAL" evidence="1">
    <location>
        <begin position="490"/>
        <end position="749"/>
    </location>
</feature>
<dbReference type="SUPFAM" id="SSF55781">
    <property type="entry name" value="GAF domain-like"/>
    <property type="match status" value="1"/>
</dbReference>
<feature type="domain" description="GGDEF" evidence="2">
    <location>
        <begin position="348"/>
        <end position="481"/>
    </location>
</feature>
<keyword evidence="4" id="KW-1185">Reference proteome</keyword>
<dbReference type="CDD" id="cd01949">
    <property type="entry name" value="GGDEF"/>
    <property type="match status" value="1"/>
</dbReference>
<dbReference type="SUPFAM" id="SSF141868">
    <property type="entry name" value="EAL domain-like"/>
    <property type="match status" value="1"/>
</dbReference>
<dbReference type="InterPro" id="IPR000160">
    <property type="entry name" value="GGDEF_dom"/>
</dbReference>
<comment type="caution">
    <text evidence="3">The sequence shown here is derived from an EMBL/GenBank/DDBJ whole genome shotgun (WGS) entry which is preliminary data.</text>
</comment>
<dbReference type="Pfam" id="PF00990">
    <property type="entry name" value="GGDEF"/>
    <property type="match status" value="1"/>
</dbReference>
<dbReference type="SUPFAM" id="SSF55785">
    <property type="entry name" value="PYP-like sensor domain (PAS domain)"/>
    <property type="match status" value="1"/>
</dbReference>
<dbReference type="PANTHER" id="PTHR44757">
    <property type="entry name" value="DIGUANYLATE CYCLASE DGCP"/>
    <property type="match status" value="1"/>
</dbReference>
<evidence type="ECO:0000259" key="1">
    <source>
        <dbReference type="PROSITE" id="PS50883"/>
    </source>
</evidence>
<evidence type="ECO:0000313" key="3">
    <source>
        <dbReference type="EMBL" id="MCL1104057.1"/>
    </source>
</evidence>
<accession>A0A9X1Z611</accession>
<dbReference type="InterPro" id="IPR043128">
    <property type="entry name" value="Rev_trsase/Diguanyl_cyclase"/>
</dbReference>
<name>A0A9X1Z611_9GAMM</name>
<dbReference type="InterPro" id="IPR029016">
    <property type="entry name" value="GAF-like_dom_sf"/>
</dbReference>
<gene>
    <name evidence="3" type="ORF">L2749_02095</name>
</gene>
<dbReference type="CDD" id="cd01948">
    <property type="entry name" value="EAL"/>
    <property type="match status" value="1"/>
</dbReference>
<dbReference type="Gene3D" id="3.30.450.20">
    <property type="entry name" value="PAS domain"/>
    <property type="match status" value="1"/>
</dbReference>
<dbReference type="Gene3D" id="3.30.450.40">
    <property type="match status" value="1"/>
</dbReference>
<dbReference type="Proteomes" id="UP001139408">
    <property type="component" value="Unassembled WGS sequence"/>
</dbReference>
<dbReference type="PANTHER" id="PTHR44757:SF2">
    <property type="entry name" value="BIOFILM ARCHITECTURE MAINTENANCE PROTEIN MBAA"/>
    <property type="match status" value="1"/>
</dbReference>
<dbReference type="InterPro" id="IPR003018">
    <property type="entry name" value="GAF"/>
</dbReference>
<dbReference type="EMBL" id="JAKILJ010000003">
    <property type="protein sequence ID" value="MCL1104057.1"/>
    <property type="molecule type" value="Genomic_DNA"/>
</dbReference>
<dbReference type="InterPro" id="IPR035919">
    <property type="entry name" value="EAL_sf"/>
</dbReference>
<evidence type="ECO:0000259" key="2">
    <source>
        <dbReference type="PROSITE" id="PS50887"/>
    </source>
</evidence>
<dbReference type="AlphaFoldDB" id="A0A9X1Z611"/>
<dbReference type="InterPro" id="IPR035965">
    <property type="entry name" value="PAS-like_dom_sf"/>
</dbReference>
<reference evidence="3" key="1">
    <citation type="submission" date="2022-01" db="EMBL/GenBank/DDBJ databases">
        <title>Whole genome-based taxonomy of the Shewanellaceae.</title>
        <authorList>
            <person name="Martin-Rodriguez A.J."/>
        </authorList>
    </citation>
    <scope>NUCLEOTIDE SEQUENCE</scope>
    <source>
        <strain evidence="3">DSM 23803</strain>
    </source>
</reference>
<dbReference type="Gene3D" id="3.30.70.270">
    <property type="match status" value="1"/>
</dbReference>